<keyword evidence="6" id="KW-1185">Reference proteome</keyword>
<dbReference type="Gene3D" id="2.60.120.290">
    <property type="entry name" value="Spermadhesin, CUB domain"/>
    <property type="match status" value="1"/>
</dbReference>
<reference evidence="5 6" key="1">
    <citation type="journal article" date="2018" name="Gigascience">
        <title>Genomes of trombidid mites reveal novel predicted allergens and laterally-transferred genes associated with secondary metabolism.</title>
        <authorList>
            <person name="Dong X."/>
            <person name="Chaisiri K."/>
            <person name="Xia D."/>
            <person name="Armstrong S.D."/>
            <person name="Fang Y."/>
            <person name="Donnelly M.J."/>
            <person name="Kadowaki T."/>
            <person name="McGarry J.W."/>
            <person name="Darby A.C."/>
            <person name="Makepeace B.L."/>
        </authorList>
    </citation>
    <scope>NUCLEOTIDE SEQUENCE [LARGE SCALE GENOMIC DNA]</scope>
    <source>
        <strain evidence="5">UoL-UT</strain>
    </source>
</reference>
<dbReference type="InterPro" id="IPR000859">
    <property type="entry name" value="CUB_dom"/>
</dbReference>
<evidence type="ECO:0000256" key="2">
    <source>
        <dbReference type="ARBA" id="ARBA00023157"/>
    </source>
</evidence>
<feature type="non-terminal residue" evidence="5">
    <location>
        <position position="1"/>
    </location>
</feature>
<protein>
    <submittedName>
        <fullName evidence="5">Cubilin-like protein</fullName>
    </submittedName>
</protein>
<evidence type="ECO:0000259" key="4">
    <source>
        <dbReference type="PROSITE" id="PS01180"/>
    </source>
</evidence>
<organism evidence="5 6">
    <name type="scientific">Leptotrombidium deliense</name>
    <dbReference type="NCBI Taxonomy" id="299467"/>
    <lineage>
        <taxon>Eukaryota</taxon>
        <taxon>Metazoa</taxon>
        <taxon>Ecdysozoa</taxon>
        <taxon>Arthropoda</taxon>
        <taxon>Chelicerata</taxon>
        <taxon>Arachnida</taxon>
        <taxon>Acari</taxon>
        <taxon>Acariformes</taxon>
        <taxon>Trombidiformes</taxon>
        <taxon>Prostigmata</taxon>
        <taxon>Anystina</taxon>
        <taxon>Parasitengona</taxon>
        <taxon>Trombiculoidea</taxon>
        <taxon>Trombiculidae</taxon>
        <taxon>Leptotrombidium</taxon>
    </lineage>
</organism>
<feature type="domain" description="CUB" evidence="4">
    <location>
        <begin position="1"/>
        <end position="77"/>
    </location>
</feature>
<dbReference type="AlphaFoldDB" id="A0A443RTH3"/>
<dbReference type="InterPro" id="IPR035914">
    <property type="entry name" value="Sperma_CUB_dom_sf"/>
</dbReference>
<dbReference type="PROSITE" id="PS01180">
    <property type="entry name" value="CUB"/>
    <property type="match status" value="1"/>
</dbReference>
<dbReference type="SUPFAM" id="SSF49854">
    <property type="entry name" value="Spermadhesin, CUB domain"/>
    <property type="match status" value="1"/>
</dbReference>
<keyword evidence="2" id="KW-1015">Disulfide bond</keyword>
<accession>A0A443RTH3</accession>
<proteinExistence type="predicted"/>
<evidence type="ECO:0000256" key="1">
    <source>
        <dbReference type="ARBA" id="ARBA00022737"/>
    </source>
</evidence>
<evidence type="ECO:0000256" key="3">
    <source>
        <dbReference type="PROSITE-ProRule" id="PRU00059"/>
    </source>
</evidence>
<dbReference type="OrthoDB" id="6022136at2759"/>
<evidence type="ECO:0000313" key="6">
    <source>
        <dbReference type="Proteomes" id="UP000288716"/>
    </source>
</evidence>
<dbReference type="EMBL" id="NCKV01037052">
    <property type="protein sequence ID" value="RWS18613.1"/>
    <property type="molecule type" value="Genomic_DNA"/>
</dbReference>
<keyword evidence="1" id="KW-0677">Repeat</keyword>
<dbReference type="PANTHER" id="PTHR24251">
    <property type="entry name" value="OVOCHYMASE-RELATED"/>
    <property type="match status" value="1"/>
</dbReference>
<dbReference type="Proteomes" id="UP000288716">
    <property type="component" value="Unassembled WGS sequence"/>
</dbReference>
<sequence length="144" mass="15791">GNSEILICVGYNEACHKDYVIIIEVYSSGREKRLGVYCALLAPGPLIISFDVNAVKILLETDQSGKASGFSAAYNSITYTTLVGGSFEIIDCKFIFLKLDCGQNIFNSVNGLITSPRFPKPYYLKTSVQLVYYCGGKKQNTASF</sequence>
<evidence type="ECO:0000313" key="5">
    <source>
        <dbReference type="EMBL" id="RWS18613.1"/>
    </source>
</evidence>
<dbReference type="Pfam" id="PF00431">
    <property type="entry name" value="CUB"/>
    <property type="match status" value="1"/>
</dbReference>
<comment type="caution">
    <text evidence="5">The sequence shown here is derived from an EMBL/GenBank/DDBJ whole genome shotgun (WGS) entry which is preliminary data.</text>
</comment>
<gene>
    <name evidence="5" type="ORF">B4U80_12463</name>
</gene>
<name>A0A443RTH3_9ACAR</name>
<dbReference type="VEuPathDB" id="VectorBase:LDEU013427"/>
<comment type="caution">
    <text evidence="3">Lacks conserved residue(s) required for the propagation of feature annotation.</text>
</comment>